<sequence>MTASTRRFPTTVLAATVALLLGCAFAGSALAQDDDDYDDKPKSDRMSGSAAAAADRARQRKAEAAAKANQQPEMFPQATRKPPEQKVSQKDAKVANGIQADFDAKKFPDVIAKVDAYAAGSQNAYLLSYFYQLAASAAIEQDDRAKGVDYYRKAVEANGLDNNGHYQIMFNLSVILNELDRDAEALTWIDRYLAETKNESEQALGLKAYLLSKLDRAGEGAALYEKLLAANPGDRATLMNAVSLYQQADNFDKANALLEAARAQGLLKDANEFRTLFVGYINANKYKEAQAVLEDGVAKGAIPASQTLANDYAVIAQNYLAEDKVAQAIDFYGRAAKVATNGEAALNLAKVLRNENRIGEAKAAAREALAKGIKKPKDANDILALPGK</sequence>
<feature type="chain" id="PRO_5047280367" evidence="2">
    <location>
        <begin position="32"/>
        <end position="388"/>
    </location>
</feature>
<feature type="region of interest" description="Disordered" evidence="1">
    <location>
        <begin position="31"/>
        <end position="87"/>
    </location>
</feature>
<proteinExistence type="predicted"/>
<dbReference type="InterPro" id="IPR006311">
    <property type="entry name" value="TAT_signal"/>
</dbReference>
<dbReference type="EMBL" id="BAABJE010000005">
    <property type="protein sequence ID" value="GAA4789214.1"/>
    <property type="molecule type" value="Genomic_DNA"/>
</dbReference>
<dbReference type="RefSeq" id="WP_345302500.1">
    <property type="nucleotide sequence ID" value="NZ_BAABJE010000005.1"/>
</dbReference>
<evidence type="ECO:0000313" key="3">
    <source>
        <dbReference type="EMBL" id="GAA4789214.1"/>
    </source>
</evidence>
<organism evidence="3 4">
    <name type="scientific">Lysobacter hankyongensis</name>
    <dbReference type="NCBI Taxonomy" id="1176535"/>
    <lineage>
        <taxon>Bacteria</taxon>
        <taxon>Pseudomonadati</taxon>
        <taxon>Pseudomonadota</taxon>
        <taxon>Gammaproteobacteria</taxon>
        <taxon>Lysobacterales</taxon>
        <taxon>Lysobacteraceae</taxon>
        <taxon>Lysobacter</taxon>
    </lineage>
</organism>
<accession>A0ABP9B1C0</accession>
<gene>
    <name evidence="3" type="ORF">GCM10023307_12950</name>
</gene>
<dbReference type="PROSITE" id="PS51257">
    <property type="entry name" value="PROKAR_LIPOPROTEIN"/>
    <property type="match status" value="1"/>
</dbReference>
<name>A0ABP9B1C0_9GAMM</name>
<feature type="signal peptide" evidence="2">
    <location>
        <begin position="1"/>
        <end position="31"/>
    </location>
</feature>
<dbReference type="PROSITE" id="PS51318">
    <property type="entry name" value="TAT"/>
    <property type="match status" value="1"/>
</dbReference>
<dbReference type="Pfam" id="PF13181">
    <property type="entry name" value="TPR_8"/>
    <property type="match status" value="1"/>
</dbReference>
<evidence type="ECO:0000256" key="2">
    <source>
        <dbReference type="SAM" id="SignalP"/>
    </source>
</evidence>
<dbReference type="Proteomes" id="UP001499959">
    <property type="component" value="Unassembled WGS sequence"/>
</dbReference>
<protein>
    <submittedName>
        <fullName evidence="3">Tetratricopeptide repeat protein</fullName>
    </submittedName>
</protein>
<evidence type="ECO:0000313" key="4">
    <source>
        <dbReference type="Proteomes" id="UP001499959"/>
    </source>
</evidence>
<keyword evidence="4" id="KW-1185">Reference proteome</keyword>
<reference evidence="4" key="1">
    <citation type="journal article" date="2019" name="Int. J. Syst. Evol. Microbiol.">
        <title>The Global Catalogue of Microorganisms (GCM) 10K type strain sequencing project: providing services to taxonomists for standard genome sequencing and annotation.</title>
        <authorList>
            <consortium name="The Broad Institute Genomics Platform"/>
            <consortium name="The Broad Institute Genome Sequencing Center for Infectious Disease"/>
            <person name="Wu L."/>
            <person name="Ma J."/>
        </authorList>
    </citation>
    <scope>NUCLEOTIDE SEQUENCE [LARGE SCALE GENOMIC DNA]</scope>
    <source>
        <strain evidence="4">JCM 18204</strain>
    </source>
</reference>
<keyword evidence="2" id="KW-0732">Signal</keyword>
<feature type="compositionally biased region" description="Basic and acidic residues" evidence="1">
    <location>
        <begin position="55"/>
        <end position="64"/>
    </location>
</feature>
<comment type="caution">
    <text evidence="3">The sequence shown here is derived from an EMBL/GenBank/DDBJ whole genome shotgun (WGS) entry which is preliminary data.</text>
</comment>
<dbReference type="InterPro" id="IPR011990">
    <property type="entry name" value="TPR-like_helical_dom_sf"/>
</dbReference>
<evidence type="ECO:0000256" key="1">
    <source>
        <dbReference type="SAM" id="MobiDB-lite"/>
    </source>
</evidence>
<dbReference type="SUPFAM" id="SSF48452">
    <property type="entry name" value="TPR-like"/>
    <property type="match status" value="2"/>
</dbReference>
<dbReference type="Gene3D" id="1.25.40.10">
    <property type="entry name" value="Tetratricopeptide repeat domain"/>
    <property type="match status" value="2"/>
</dbReference>
<dbReference type="InterPro" id="IPR019734">
    <property type="entry name" value="TPR_rpt"/>
</dbReference>